<sequence length="129" mass="14148">MARESDRLLRPFVPLVFVLLVGLARAQLDTFDYCIRMTPSPGLLRCAGQQALTSLQFLEEANNFTLASGLLMIKDESLAASSRIIPNIIDSDPLDFRQVPLAPIWAIGEGMGPCIHTHTHTFSGVLQTP</sequence>
<dbReference type="OrthoDB" id="8197686at2759"/>
<dbReference type="VEuPathDB" id="VectorBase:ASIC006138"/>
<evidence type="ECO:0000313" key="2">
    <source>
        <dbReference type="EMBL" id="KFB38739.1"/>
    </source>
</evidence>
<name>A0A084VL95_ANOSI</name>
<dbReference type="Proteomes" id="UP000030765">
    <property type="component" value="Unassembled WGS sequence"/>
</dbReference>
<evidence type="ECO:0000313" key="3">
    <source>
        <dbReference type="EnsemblMetazoa" id="ASIC006138-PA"/>
    </source>
</evidence>
<evidence type="ECO:0000256" key="1">
    <source>
        <dbReference type="SAM" id="SignalP"/>
    </source>
</evidence>
<reference evidence="3" key="2">
    <citation type="submission" date="2020-05" db="UniProtKB">
        <authorList>
            <consortium name="EnsemblMetazoa"/>
        </authorList>
    </citation>
    <scope>IDENTIFICATION</scope>
</reference>
<reference evidence="2 4" key="1">
    <citation type="journal article" date="2014" name="BMC Genomics">
        <title>Genome sequence of Anopheles sinensis provides insight into genetics basis of mosquito competence for malaria parasites.</title>
        <authorList>
            <person name="Zhou D."/>
            <person name="Zhang D."/>
            <person name="Ding G."/>
            <person name="Shi L."/>
            <person name="Hou Q."/>
            <person name="Ye Y."/>
            <person name="Xu Y."/>
            <person name="Zhou H."/>
            <person name="Xiong C."/>
            <person name="Li S."/>
            <person name="Yu J."/>
            <person name="Hong S."/>
            <person name="Yu X."/>
            <person name="Zou P."/>
            <person name="Chen C."/>
            <person name="Chang X."/>
            <person name="Wang W."/>
            <person name="Lv Y."/>
            <person name="Sun Y."/>
            <person name="Ma L."/>
            <person name="Shen B."/>
            <person name="Zhu C."/>
        </authorList>
    </citation>
    <scope>NUCLEOTIDE SEQUENCE [LARGE SCALE GENOMIC DNA]</scope>
</reference>
<keyword evidence="4" id="KW-1185">Reference proteome</keyword>
<proteinExistence type="predicted"/>
<accession>A0A084VL95</accession>
<protein>
    <submittedName>
        <fullName evidence="2">AGAP004132-PA-like protein</fullName>
    </submittedName>
</protein>
<feature type="signal peptide" evidence="1">
    <location>
        <begin position="1"/>
        <end position="26"/>
    </location>
</feature>
<gene>
    <name evidence="2" type="ORF">ZHAS_00006138</name>
</gene>
<evidence type="ECO:0000313" key="4">
    <source>
        <dbReference type="Proteomes" id="UP000030765"/>
    </source>
</evidence>
<keyword evidence="1" id="KW-0732">Signal</keyword>
<dbReference type="VEuPathDB" id="VectorBase:ASIS005161"/>
<feature type="chain" id="PRO_5001783623" evidence="1">
    <location>
        <begin position="27"/>
        <end position="129"/>
    </location>
</feature>
<dbReference type="EMBL" id="KE524972">
    <property type="protein sequence ID" value="KFB38739.1"/>
    <property type="molecule type" value="Genomic_DNA"/>
</dbReference>
<dbReference type="EMBL" id="ATLV01014430">
    <property type="status" value="NOT_ANNOTATED_CDS"/>
    <property type="molecule type" value="Genomic_DNA"/>
</dbReference>
<dbReference type="EnsemblMetazoa" id="ASIC006138-RA">
    <property type="protein sequence ID" value="ASIC006138-PA"/>
    <property type="gene ID" value="ASIC006138"/>
</dbReference>
<dbReference type="AlphaFoldDB" id="A0A084VL95"/>
<organism evidence="2">
    <name type="scientific">Anopheles sinensis</name>
    <name type="common">Mosquito</name>
    <dbReference type="NCBI Taxonomy" id="74873"/>
    <lineage>
        <taxon>Eukaryota</taxon>
        <taxon>Metazoa</taxon>
        <taxon>Ecdysozoa</taxon>
        <taxon>Arthropoda</taxon>
        <taxon>Hexapoda</taxon>
        <taxon>Insecta</taxon>
        <taxon>Pterygota</taxon>
        <taxon>Neoptera</taxon>
        <taxon>Endopterygota</taxon>
        <taxon>Diptera</taxon>
        <taxon>Nematocera</taxon>
        <taxon>Culicoidea</taxon>
        <taxon>Culicidae</taxon>
        <taxon>Anophelinae</taxon>
        <taxon>Anopheles</taxon>
    </lineage>
</organism>